<evidence type="ECO:0000313" key="3">
    <source>
        <dbReference type="Proteomes" id="UP001500124"/>
    </source>
</evidence>
<name>A0ABP9KB17_9ACTN</name>
<proteinExistence type="predicted"/>
<dbReference type="Proteomes" id="UP001500124">
    <property type="component" value="Unassembled WGS sequence"/>
</dbReference>
<feature type="domain" description="NmrA-like" evidence="1">
    <location>
        <begin position="14"/>
        <end position="242"/>
    </location>
</feature>
<dbReference type="InterPro" id="IPR008030">
    <property type="entry name" value="NmrA-like"/>
</dbReference>
<sequence>MSATPVTPATPMTVVTGATGQLGSRVVDRLLERLPADRIGVSVRDPEAPAAVALAGRGVRVRRGDFTRPETLARAFEGARQLLLVSSTTTGEAVVAQHRAAIDAARAAGVERVVYTSHQGSSATSRFAPMPDHAATEQYLASSGLAHTSLRNGFYATTLPALVDSALRTGTLALPEDGPVSWTGHDDLAEAAVAVLLGQVRHEGPTPALTGPAALDLDAVAAQLSELAGRTVQRVTVSDDAYLASMAEHGAPKWRARLMLGLFQAARDGEFAVVAPDLAEIIGHPATPVGPLLRQTVHAAGAA</sequence>
<reference evidence="3" key="1">
    <citation type="journal article" date="2019" name="Int. J. Syst. Evol. Microbiol.">
        <title>The Global Catalogue of Microorganisms (GCM) 10K type strain sequencing project: providing services to taxonomists for standard genome sequencing and annotation.</title>
        <authorList>
            <consortium name="The Broad Institute Genomics Platform"/>
            <consortium name="The Broad Institute Genome Sequencing Center for Infectious Disease"/>
            <person name="Wu L."/>
            <person name="Ma J."/>
        </authorList>
    </citation>
    <scope>NUCLEOTIDE SEQUENCE [LARGE SCALE GENOMIC DNA]</scope>
    <source>
        <strain evidence="3">JCM 18410</strain>
    </source>
</reference>
<dbReference type="PANTHER" id="PTHR47129:SF1">
    <property type="entry name" value="NMRA-LIKE DOMAIN-CONTAINING PROTEIN"/>
    <property type="match status" value="1"/>
</dbReference>
<dbReference type="PANTHER" id="PTHR47129">
    <property type="entry name" value="QUINONE OXIDOREDUCTASE 2"/>
    <property type="match status" value="1"/>
</dbReference>
<accession>A0ABP9KB17</accession>
<dbReference type="Gene3D" id="3.90.25.10">
    <property type="entry name" value="UDP-galactose 4-epimerase, domain 1"/>
    <property type="match status" value="1"/>
</dbReference>
<evidence type="ECO:0000313" key="2">
    <source>
        <dbReference type="EMBL" id="GAA5053550.1"/>
    </source>
</evidence>
<comment type="caution">
    <text evidence="2">The sequence shown here is derived from an EMBL/GenBank/DDBJ whole genome shotgun (WGS) entry which is preliminary data.</text>
</comment>
<dbReference type="Gene3D" id="3.40.50.720">
    <property type="entry name" value="NAD(P)-binding Rossmann-like Domain"/>
    <property type="match status" value="1"/>
</dbReference>
<dbReference type="SUPFAM" id="SSF51735">
    <property type="entry name" value="NAD(P)-binding Rossmann-fold domains"/>
    <property type="match status" value="1"/>
</dbReference>
<dbReference type="EMBL" id="BAABKC010000037">
    <property type="protein sequence ID" value="GAA5053550.1"/>
    <property type="molecule type" value="Genomic_DNA"/>
</dbReference>
<dbReference type="InterPro" id="IPR036291">
    <property type="entry name" value="NAD(P)-bd_dom_sf"/>
</dbReference>
<gene>
    <name evidence="2" type="ORF">GCM10023336_23940</name>
</gene>
<evidence type="ECO:0000259" key="1">
    <source>
        <dbReference type="Pfam" id="PF05368"/>
    </source>
</evidence>
<protein>
    <submittedName>
        <fullName evidence="2">NAD(P)H-binding protein</fullName>
    </submittedName>
</protein>
<organism evidence="2 3">
    <name type="scientific">Streptomyces similanensis</name>
    <dbReference type="NCBI Taxonomy" id="1274988"/>
    <lineage>
        <taxon>Bacteria</taxon>
        <taxon>Bacillati</taxon>
        <taxon>Actinomycetota</taxon>
        <taxon>Actinomycetes</taxon>
        <taxon>Kitasatosporales</taxon>
        <taxon>Streptomycetaceae</taxon>
        <taxon>Streptomyces</taxon>
    </lineage>
</organism>
<dbReference type="InterPro" id="IPR052718">
    <property type="entry name" value="NmrA-type_oxidoreductase"/>
</dbReference>
<dbReference type="Pfam" id="PF05368">
    <property type="entry name" value="NmrA"/>
    <property type="match status" value="1"/>
</dbReference>
<keyword evidence="3" id="KW-1185">Reference proteome</keyword>